<feature type="compositionally biased region" description="Gly residues" evidence="1">
    <location>
        <begin position="383"/>
        <end position="401"/>
    </location>
</feature>
<feature type="region of interest" description="Disordered" evidence="1">
    <location>
        <begin position="1"/>
        <end position="49"/>
    </location>
</feature>
<gene>
    <name evidence="2" type="ORF">CEPIT_LOCUS2854</name>
</gene>
<comment type="caution">
    <text evidence="2">The sequence shown here is derived from an EMBL/GenBank/DDBJ whole genome shotgun (WGS) entry which is preliminary data.</text>
</comment>
<protein>
    <recommendedName>
        <fullName evidence="4">Retrotransposon gag domain-containing protein</fullName>
    </recommendedName>
</protein>
<accession>A0AAV0C585</accession>
<keyword evidence="3" id="KW-1185">Reference proteome</keyword>
<dbReference type="EMBL" id="CAMAPF010000015">
    <property type="protein sequence ID" value="CAH9068763.1"/>
    <property type="molecule type" value="Genomic_DNA"/>
</dbReference>
<sequence length="521" mass="56585">MAGSTSASATSSSMAPSTMVQPLSSSMTPPSSTIVPSSPVQASGSSSSISRAIQTTSFMAPPQLSNAQPWSPIPASLSQRFPSLPPLESYRLFNMPEPFSWAPSSSTVTAPASTVLPSIGNPVVPFAGPTLSGQPGIQPHQLFQQTATPGLHLSSTLLSSLASHMAFSTPNVNNIVTTRLSAVEDYLPWRTQFESFLVSHSLLGILDGSIPAPLTTDHDYPYWLKIDQTIRSWLFATLARDILMEDYDLKFSHLIWERLQSRFMSACFTRSIELKRALSHVKKKDNQTMDQYLLEIKITADNLATINSPVSNWDLIEYAIIGLGRDYESLITAINYFPGNATLENLRPILQAQEHHNNYLREQDALPTHQAFAAAQGGPPAGPGRGGAPRGGGGPRGGRGQRGGRRARGGRGRGGRGYYQQFQQYGAPPYGQQQPYAAPPGPPVALVYRGNAYPPGPGFHLWIILFSPRHLRLSVSCVFLQVTQLYNAPGLILLVHLLSLPYLLVKHMIRSGILILGLPLT</sequence>
<dbReference type="Proteomes" id="UP001152523">
    <property type="component" value="Unassembled WGS sequence"/>
</dbReference>
<evidence type="ECO:0000313" key="3">
    <source>
        <dbReference type="Proteomes" id="UP001152523"/>
    </source>
</evidence>
<dbReference type="Pfam" id="PF14223">
    <property type="entry name" value="Retrotran_gag_2"/>
    <property type="match status" value="1"/>
</dbReference>
<proteinExistence type="predicted"/>
<feature type="region of interest" description="Disordered" evidence="1">
    <location>
        <begin position="373"/>
        <end position="414"/>
    </location>
</feature>
<dbReference type="AlphaFoldDB" id="A0AAV0C585"/>
<dbReference type="PANTHER" id="PTHR47481">
    <property type="match status" value="1"/>
</dbReference>
<dbReference type="PANTHER" id="PTHR47481:SF41">
    <property type="entry name" value="COPIA-LIKE POLYPROTEIN_RETROTRANSPOSON"/>
    <property type="match status" value="1"/>
</dbReference>
<name>A0AAV0C585_9ASTE</name>
<organism evidence="2 3">
    <name type="scientific">Cuscuta epithymum</name>
    <dbReference type="NCBI Taxonomy" id="186058"/>
    <lineage>
        <taxon>Eukaryota</taxon>
        <taxon>Viridiplantae</taxon>
        <taxon>Streptophyta</taxon>
        <taxon>Embryophyta</taxon>
        <taxon>Tracheophyta</taxon>
        <taxon>Spermatophyta</taxon>
        <taxon>Magnoliopsida</taxon>
        <taxon>eudicotyledons</taxon>
        <taxon>Gunneridae</taxon>
        <taxon>Pentapetalae</taxon>
        <taxon>asterids</taxon>
        <taxon>lamiids</taxon>
        <taxon>Solanales</taxon>
        <taxon>Convolvulaceae</taxon>
        <taxon>Cuscuteae</taxon>
        <taxon>Cuscuta</taxon>
        <taxon>Cuscuta subgen. Cuscuta</taxon>
    </lineage>
</organism>
<evidence type="ECO:0008006" key="4">
    <source>
        <dbReference type="Google" id="ProtNLM"/>
    </source>
</evidence>
<evidence type="ECO:0000313" key="2">
    <source>
        <dbReference type="EMBL" id="CAH9068763.1"/>
    </source>
</evidence>
<reference evidence="2" key="1">
    <citation type="submission" date="2022-07" db="EMBL/GenBank/DDBJ databases">
        <authorList>
            <person name="Macas J."/>
            <person name="Novak P."/>
            <person name="Neumann P."/>
        </authorList>
    </citation>
    <scope>NUCLEOTIDE SEQUENCE</scope>
</reference>
<feature type="compositionally biased region" description="Basic residues" evidence="1">
    <location>
        <begin position="402"/>
        <end position="414"/>
    </location>
</feature>
<evidence type="ECO:0000256" key="1">
    <source>
        <dbReference type="SAM" id="MobiDB-lite"/>
    </source>
</evidence>